<sequence length="340" mass="40150">MINIQTIENVADCTPLYLPHSLYLKPLAKMQISVALPEKIKTGKSVSNLEIMDKLSAELKPDKFLVLKVSKSTVNYIRFEAELDERKRLRLAIERLDGVALRLSGFSDAFRVRCTETKDEFPTRHDWDSYFRDARNMDEMKAGERPDTIHITHLPIRWFCARHAENDEHVKPSESIFKRIFEKFGRVRTVDIPICDPYRKSMQSDISGMRTFSFEQDVLFEAYVQFEEYSSFVRAMDEFRSTKLVRKFVDKTQAININVNFDKQKHLSDSHVQRRERMRKRCIAKAQAEDEERERERKKQAELEDRERFDLNHVCVRSKNKTKQKHAQNCTKFTGKSKNN</sequence>
<feature type="region of interest" description="Disordered" evidence="1">
    <location>
        <begin position="284"/>
        <end position="303"/>
    </location>
</feature>
<dbReference type="AlphaFoldDB" id="A0A0Q9WR47"/>
<dbReference type="CDD" id="cd12264">
    <property type="entry name" value="RRM_AKAP17A"/>
    <property type="match status" value="1"/>
</dbReference>
<name>A0A0Q9WR47_DROVI</name>
<evidence type="ECO:0000313" key="2">
    <source>
        <dbReference type="EMBL" id="KRF83083.1"/>
    </source>
</evidence>
<protein>
    <submittedName>
        <fullName evidence="2">Uncharacterized protein, isoform C</fullName>
    </submittedName>
</protein>
<organism evidence="2 3">
    <name type="scientific">Drosophila virilis</name>
    <name type="common">Fruit fly</name>
    <dbReference type="NCBI Taxonomy" id="7244"/>
    <lineage>
        <taxon>Eukaryota</taxon>
        <taxon>Metazoa</taxon>
        <taxon>Ecdysozoa</taxon>
        <taxon>Arthropoda</taxon>
        <taxon>Hexapoda</taxon>
        <taxon>Insecta</taxon>
        <taxon>Pterygota</taxon>
        <taxon>Neoptera</taxon>
        <taxon>Endopterygota</taxon>
        <taxon>Diptera</taxon>
        <taxon>Brachycera</taxon>
        <taxon>Muscomorpha</taxon>
        <taxon>Ephydroidea</taxon>
        <taxon>Drosophilidae</taxon>
        <taxon>Drosophila</taxon>
    </lineage>
</organism>
<dbReference type="OrthoDB" id="1918237at2759"/>
<keyword evidence="3" id="KW-1185">Reference proteome</keyword>
<feature type="compositionally biased region" description="Basic and acidic residues" evidence="1">
    <location>
        <begin position="294"/>
        <end position="303"/>
    </location>
</feature>
<dbReference type="InterPro" id="IPR056852">
    <property type="entry name" value="AK17A/B"/>
</dbReference>
<feature type="compositionally biased region" description="Polar residues" evidence="1">
    <location>
        <begin position="327"/>
        <end position="340"/>
    </location>
</feature>
<accession>A0A0Q9WR47</accession>
<dbReference type="PANTHER" id="PTHR12484">
    <property type="entry name" value="B-LYMPHOCYTE ANTIGEN-RELATED"/>
    <property type="match status" value="1"/>
</dbReference>
<evidence type="ECO:0000256" key="1">
    <source>
        <dbReference type="SAM" id="MobiDB-lite"/>
    </source>
</evidence>
<evidence type="ECO:0000313" key="3">
    <source>
        <dbReference type="Proteomes" id="UP000008792"/>
    </source>
</evidence>
<dbReference type="Proteomes" id="UP000008792">
    <property type="component" value="Unassembled WGS sequence"/>
</dbReference>
<feature type="compositionally biased region" description="Basic residues" evidence="1">
    <location>
        <begin position="316"/>
        <end position="326"/>
    </location>
</feature>
<feature type="region of interest" description="Disordered" evidence="1">
    <location>
        <begin position="315"/>
        <end position="340"/>
    </location>
</feature>
<dbReference type="PANTHER" id="PTHR12484:SF4">
    <property type="entry name" value="A-KINASE ANCHOR PROTEIN 17A"/>
    <property type="match status" value="1"/>
</dbReference>
<dbReference type="Pfam" id="PF25015">
    <property type="entry name" value="RBD_AKAP-17A"/>
    <property type="match status" value="1"/>
</dbReference>
<proteinExistence type="predicted"/>
<dbReference type="EMBL" id="CH940650">
    <property type="protein sequence ID" value="KRF83083.1"/>
    <property type="molecule type" value="Genomic_DNA"/>
</dbReference>
<reference evidence="2 3" key="1">
    <citation type="journal article" date="2007" name="Nature">
        <title>Evolution of genes and genomes on the Drosophila phylogeny.</title>
        <authorList>
            <consortium name="Drosophila 12 Genomes Consortium"/>
            <person name="Clark A.G."/>
            <person name="Eisen M.B."/>
            <person name="Smith D.R."/>
            <person name="Bergman C.M."/>
            <person name="Oliver B."/>
            <person name="Markow T.A."/>
            <person name="Kaufman T.C."/>
            <person name="Kellis M."/>
            <person name="Gelbart W."/>
            <person name="Iyer V.N."/>
            <person name="Pollard D.A."/>
            <person name="Sackton T.B."/>
            <person name="Larracuente A.M."/>
            <person name="Singh N.D."/>
            <person name="Abad J.P."/>
            <person name="Abt D.N."/>
            <person name="Adryan B."/>
            <person name="Aguade M."/>
            <person name="Akashi H."/>
            <person name="Anderson W.W."/>
            <person name="Aquadro C.F."/>
            <person name="Ardell D.H."/>
            <person name="Arguello R."/>
            <person name="Artieri C.G."/>
            <person name="Barbash D.A."/>
            <person name="Barker D."/>
            <person name="Barsanti P."/>
            <person name="Batterham P."/>
            <person name="Batzoglou S."/>
            <person name="Begun D."/>
            <person name="Bhutkar A."/>
            <person name="Blanco E."/>
            <person name="Bosak S.A."/>
            <person name="Bradley R.K."/>
            <person name="Brand A.D."/>
            <person name="Brent M.R."/>
            <person name="Brooks A.N."/>
            <person name="Brown R.H."/>
            <person name="Butlin R.K."/>
            <person name="Caggese C."/>
            <person name="Calvi B.R."/>
            <person name="Bernardo de Carvalho A."/>
            <person name="Caspi A."/>
            <person name="Castrezana S."/>
            <person name="Celniker S.E."/>
            <person name="Chang J.L."/>
            <person name="Chapple C."/>
            <person name="Chatterji S."/>
            <person name="Chinwalla A."/>
            <person name="Civetta A."/>
            <person name="Clifton S.W."/>
            <person name="Comeron J.M."/>
            <person name="Costello J.C."/>
            <person name="Coyne J.A."/>
            <person name="Daub J."/>
            <person name="David R.G."/>
            <person name="Delcher A.L."/>
            <person name="Delehaunty K."/>
            <person name="Do C.B."/>
            <person name="Ebling H."/>
            <person name="Edwards K."/>
            <person name="Eickbush T."/>
            <person name="Evans J.D."/>
            <person name="Filipski A."/>
            <person name="Findeiss S."/>
            <person name="Freyhult E."/>
            <person name="Fulton L."/>
            <person name="Fulton R."/>
            <person name="Garcia A.C."/>
            <person name="Gardiner A."/>
            <person name="Garfield D.A."/>
            <person name="Garvin B.E."/>
            <person name="Gibson G."/>
            <person name="Gilbert D."/>
            <person name="Gnerre S."/>
            <person name="Godfrey J."/>
            <person name="Good R."/>
            <person name="Gotea V."/>
            <person name="Gravely B."/>
            <person name="Greenberg A.J."/>
            <person name="Griffiths-Jones S."/>
            <person name="Gross S."/>
            <person name="Guigo R."/>
            <person name="Gustafson E.A."/>
            <person name="Haerty W."/>
            <person name="Hahn M.W."/>
            <person name="Halligan D.L."/>
            <person name="Halpern A.L."/>
            <person name="Halter G.M."/>
            <person name="Han M.V."/>
            <person name="Heger A."/>
            <person name="Hillier L."/>
            <person name="Hinrichs A.S."/>
            <person name="Holmes I."/>
            <person name="Hoskins R.A."/>
            <person name="Hubisz M.J."/>
            <person name="Hultmark D."/>
            <person name="Huntley M.A."/>
            <person name="Jaffe D.B."/>
            <person name="Jagadeeshan S."/>
            <person name="Jeck W.R."/>
            <person name="Johnson J."/>
            <person name="Jones C.D."/>
            <person name="Jordan W.C."/>
            <person name="Karpen G.H."/>
            <person name="Kataoka E."/>
            <person name="Keightley P.D."/>
            <person name="Kheradpour P."/>
            <person name="Kirkness E.F."/>
            <person name="Koerich L.B."/>
            <person name="Kristiansen K."/>
            <person name="Kudrna D."/>
            <person name="Kulathinal R.J."/>
            <person name="Kumar S."/>
            <person name="Kwok R."/>
            <person name="Lander E."/>
            <person name="Langley C.H."/>
            <person name="Lapoint R."/>
            <person name="Lazzaro B.P."/>
            <person name="Lee S.J."/>
            <person name="Levesque L."/>
            <person name="Li R."/>
            <person name="Lin C.F."/>
            <person name="Lin M.F."/>
            <person name="Lindblad-Toh K."/>
            <person name="Llopart A."/>
            <person name="Long M."/>
            <person name="Low L."/>
            <person name="Lozovsky E."/>
            <person name="Lu J."/>
            <person name="Luo M."/>
            <person name="Machado C.A."/>
            <person name="Makalowski W."/>
            <person name="Marzo M."/>
            <person name="Matsuda M."/>
            <person name="Matzkin L."/>
            <person name="McAllister B."/>
            <person name="McBride C.S."/>
            <person name="McKernan B."/>
            <person name="McKernan K."/>
            <person name="Mendez-Lago M."/>
            <person name="Minx P."/>
            <person name="Mollenhauer M.U."/>
            <person name="Montooth K."/>
            <person name="Mount S.M."/>
            <person name="Mu X."/>
            <person name="Myers E."/>
            <person name="Negre B."/>
            <person name="Newfeld S."/>
            <person name="Nielsen R."/>
            <person name="Noor M.A."/>
            <person name="O'Grady P."/>
            <person name="Pachter L."/>
            <person name="Papaceit M."/>
            <person name="Parisi M.J."/>
            <person name="Parisi M."/>
            <person name="Parts L."/>
            <person name="Pedersen J.S."/>
            <person name="Pesole G."/>
            <person name="Phillippy A.M."/>
            <person name="Ponting C.P."/>
            <person name="Pop M."/>
            <person name="Porcelli D."/>
            <person name="Powell J.R."/>
            <person name="Prohaska S."/>
            <person name="Pruitt K."/>
            <person name="Puig M."/>
            <person name="Quesneville H."/>
            <person name="Ram K.R."/>
            <person name="Rand D."/>
            <person name="Rasmussen M.D."/>
            <person name="Reed L.K."/>
            <person name="Reenan R."/>
            <person name="Reily A."/>
            <person name="Remington K.A."/>
            <person name="Rieger T.T."/>
            <person name="Ritchie M.G."/>
            <person name="Robin C."/>
            <person name="Rogers Y.H."/>
            <person name="Rohde C."/>
            <person name="Rozas J."/>
            <person name="Rubenfield M.J."/>
            <person name="Ruiz A."/>
            <person name="Russo S."/>
            <person name="Salzberg S.L."/>
            <person name="Sanchez-Gracia A."/>
            <person name="Saranga D.J."/>
            <person name="Sato H."/>
            <person name="Schaeffer S.W."/>
            <person name="Schatz M.C."/>
            <person name="Schlenke T."/>
            <person name="Schwartz R."/>
            <person name="Segarra C."/>
            <person name="Singh R.S."/>
            <person name="Sirot L."/>
            <person name="Sirota M."/>
            <person name="Sisneros N.B."/>
            <person name="Smith C.D."/>
            <person name="Smith T.F."/>
            <person name="Spieth J."/>
            <person name="Stage D.E."/>
            <person name="Stark A."/>
            <person name="Stephan W."/>
            <person name="Strausberg R.L."/>
            <person name="Strempel S."/>
            <person name="Sturgill D."/>
            <person name="Sutton G."/>
            <person name="Sutton G.G."/>
            <person name="Tao W."/>
            <person name="Teichmann S."/>
            <person name="Tobari Y.N."/>
            <person name="Tomimura Y."/>
            <person name="Tsolas J.M."/>
            <person name="Valente V.L."/>
            <person name="Venter E."/>
            <person name="Venter J.C."/>
            <person name="Vicario S."/>
            <person name="Vieira F.G."/>
            <person name="Vilella A.J."/>
            <person name="Villasante A."/>
            <person name="Walenz B."/>
            <person name="Wang J."/>
            <person name="Wasserman M."/>
            <person name="Watts T."/>
            <person name="Wilson D."/>
            <person name="Wilson R.K."/>
            <person name="Wing R.A."/>
            <person name="Wolfner M.F."/>
            <person name="Wong A."/>
            <person name="Wong G.K."/>
            <person name="Wu C.I."/>
            <person name="Wu G."/>
            <person name="Yamamoto D."/>
            <person name="Yang H.P."/>
            <person name="Yang S.P."/>
            <person name="Yorke J.A."/>
            <person name="Yoshida K."/>
            <person name="Zdobnov E."/>
            <person name="Zhang P."/>
            <person name="Zhang Y."/>
            <person name="Zimin A.V."/>
            <person name="Baldwin J."/>
            <person name="Abdouelleil A."/>
            <person name="Abdulkadir J."/>
            <person name="Abebe A."/>
            <person name="Abera B."/>
            <person name="Abreu J."/>
            <person name="Acer S.C."/>
            <person name="Aftuck L."/>
            <person name="Alexander A."/>
            <person name="An P."/>
            <person name="Anderson E."/>
            <person name="Anderson S."/>
            <person name="Arachi H."/>
            <person name="Azer M."/>
            <person name="Bachantsang P."/>
            <person name="Barry A."/>
            <person name="Bayul T."/>
            <person name="Berlin A."/>
            <person name="Bessette D."/>
            <person name="Bloom T."/>
            <person name="Blye J."/>
            <person name="Boguslavskiy L."/>
            <person name="Bonnet C."/>
            <person name="Boukhgalter B."/>
            <person name="Bourzgui I."/>
            <person name="Brown A."/>
            <person name="Cahill P."/>
            <person name="Channer S."/>
            <person name="Cheshatsang Y."/>
            <person name="Chuda L."/>
            <person name="Citroen M."/>
            <person name="Collymore A."/>
            <person name="Cooke P."/>
            <person name="Costello M."/>
            <person name="D'Aco K."/>
            <person name="Daza R."/>
            <person name="De Haan G."/>
            <person name="DeGray S."/>
            <person name="DeMaso C."/>
            <person name="Dhargay N."/>
            <person name="Dooley K."/>
            <person name="Dooley E."/>
            <person name="Doricent M."/>
            <person name="Dorje P."/>
            <person name="Dorjee K."/>
            <person name="Dupes A."/>
            <person name="Elong R."/>
            <person name="Falk J."/>
            <person name="Farina A."/>
            <person name="Faro S."/>
            <person name="Ferguson D."/>
            <person name="Fisher S."/>
            <person name="Foley C.D."/>
            <person name="Franke A."/>
            <person name="Friedrich D."/>
            <person name="Gadbois L."/>
            <person name="Gearin G."/>
            <person name="Gearin C.R."/>
            <person name="Giannoukos G."/>
            <person name="Goode T."/>
            <person name="Graham J."/>
            <person name="Grandbois E."/>
            <person name="Grewal S."/>
            <person name="Gyaltsen K."/>
            <person name="Hafez N."/>
            <person name="Hagos B."/>
            <person name="Hall J."/>
            <person name="Henson C."/>
            <person name="Hollinger A."/>
            <person name="Honan T."/>
            <person name="Huard M.D."/>
            <person name="Hughes L."/>
            <person name="Hurhula B."/>
            <person name="Husby M.E."/>
            <person name="Kamat A."/>
            <person name="Kanga B."/>
            <person name="Kashin S."/>
            <person name="Khazanovich D."/>
            <person name="Kisner P."/>
            <person name="Lance K."/>
            <person name="Lara M."/>
            <person name="Lee W."/>
            <person name="Lennon N."/>
            <person name="Letendre F."/>
            <person name="LeVine R."/>
            <person name="Lipovsky A."/>
            <person name="Liu X."/>
            <person name="Liu J."/>
            <person name="Liu S."/>
            <person name="Lokyitsang T."/>
            <person name="Lokyitsang Y."/>
            <person name="Lubonja R."/>
            <person name="Lui A."/>
            <person name="MacDonald P."/>
            <person name="Magnisalis V."/>
            <person name="Maru K."/>
            <person name="Matthews C."/>
            <person name="McCusker W."/>
            <person name="McDonough S."/>
            <person name="Mehta T."/>
            <person name="Meldrim J."/>
            <person name="Meneus L."/>
            <person name="Mihai O."/>
            <person name="Mihalev A."/>
            <person name="Mihova T."/>
            <person name="Mittelman R."/>
            <person name="Mlenga V."/>
            <person name="Montmayeur A."/>
            <person name="Mulrain L."/>
            <person name="Navidi A."/>
            <person name="Naylor J."/>
            <person name="Negash T."/>
            <person name="Nguyen T."/>
            <person name="Nguyen N."/>
            <person name="Nicol R."/>
            <person name="Norbu C."/>
            <person name="Norbu N."/>
            <person name="Novod N."/>
            <person name="O'Neill B."/>
            <person name="Osman S."/>
            <person name="Markiewicz E."/>
            <person name="Oyono O.L."/>
            <person name="Patti C."/>
            <person name="Phunkhang P."/>
            <person name="Pierre F."/>
            <person name="Priest M."/>
            <person name="Raghuraman S."/>
            <person name="Rege F."/>
            <person name="Reyes R."/>
            <person name="Rise C."/>
            <person name="Rogov P."/>
            <person name="Ross K."/>
            <person name="Ryan E."/>
            <person name="Settipalli S."/>
            <person name="Shea T."/>
            <person name="Sherpa N."/>
            <person name="Shi L."/>
            <person name="Shih D."/>
            <person name="Sparrow T."/>
            <person name="Spaulding J."/>
            <person name="Stalker J."/>
            <person name="Stange-Thomann N."/>
            <person name="Stavropoulos S."/>
            <person name="Stone C."/>
            <person name="Strader C."/>
            <person name="Tesfaye S."/>
            <person name="Thomson T."/>
            <person name="Thoulutsang Y."/>
            <person name="Thoulutsang D."/>
            <person name="Topham K."/>
            <person name="Topping I."/>
            <person name="Tsamla T."/>
            <person name="Vassiliev H."/>
            <person name="Vo A."/>
            <person name="Wangchuk T."/>
            <person name="Wangdi T."/>
            <person name="Weiand M."/>
            <person name="Wilkinson J."/>
            <person name="Wilson A."/>
            <person name="Yadav S."/>
            <person name="Young G."/>
            <person name="Yu Q."/>
            <person name="Zembek L."/>
            <person name="Zhong D."/>
            <person name="Zimmer A."/>
            <person name="Zwirko Z."/>
            <person name="Jaffe D.B."/>
            <person name="Alvarez P."/>
            <person name="Brockman W."/>
            <person name="Butler J."/>
            <person name="Chin C."/>
            <person name="Gnerre S."/>
            <person name="Grabherr M."/>
            <person name="Kleber M."/>
            <person name="Mauceli E."/>
            <person name="MacCallum I."/>
        </authorList>
    </citation>
    <scope>NUCLEOTIDE SEQUENCE [LARGE SCALE GENOMIC DNA]</scope>
    <source>
        <strain evidence="3">Tucson 15010-1051.87</strain>
    </source>
</reference>
<gene>
    <name evidence="2" type="primary">Dvir\GJ23290</name>
    <name evidence="2" type="ORF">Dvir_GJ23290</name>
</gene>